<dbReference type="PANTHER" id="PTHR46606:SF5">
    <property type="entry name" value="SHOOTIN-1"/>
    <property type="match status" value="1"/>
</dbReference>
<name>A0A8W8ISG6_MAGGI</name>
<dbReference type="InterPro" id="IPR024849">
    <property type="entry name" value="Shootin-1"/>
</dbReference>
<feature type="compositionally biased region" description="Pro residues" evidence="2">
    <location>
        <begin position="348"/>
        <end position="360"/>
    </location>
</feature>
<keyword evidence="1" id="KW-0175">Coiled coil</keyword>
<feature type="region of interest" description="Disordered" evidence="2">
    <location>
        <begin position="344"/>
        <end position="484"/>
    </location>
</feature>
<dbReference type="GO" id="GO:0031252">
    <property type="term" value="C:cell leading edge"/>
    <property type="evidence" value="ECO:0007669"/>
    <property type="project" value="TreeGrafter"/>
</dbReference>
<dbReference type="GO" id="GO:0044295">
    <property type="term" value="C:axonal growth cone"/>
    <property type="evidence" value="ECO:0007669"/>
    <property type="project" value="TreeGrafter"/>
</dbReference>
<dbReference type="AlphaFoldDB" id="A0A8W8ISG6"/>
<organism evidence="3 4">
    <name type="scientific">Magallana gigas</name>
    <name type="common">Pacific oyster</name>
    <name type="synonym">Crassostrea gigas</name>
    <dbReference type="NCBI Taxonomy" id="29159"/>
    <lineage>
        <taxon>Eukaryota</taxon>
        <taxon>Metazoa</taxon>
        <taxon>Spiralia</taxon>
        <taxon>Lophotrochozoa</taxon>
        <taxon>Mollusca</taxon>
        <taxon>Bivalvia</taxon>
        <taxon>Autobranchia</taxon>
        <taxon>Pteriomorphia</taxon>
        <taxon>Ostreida</taxon>
        <taxon>Ostreoidea</taxon>
        <taxon>Ostreidae</taxon>
        <taxon>Magallana</taxon>
    </lineage>
</organism>
<proteinExistence type="predicted"/>
<feature type="region of interest" description="Disordered" evidence="2">
    <location>
        <begin position="497"/>
        <end position="563"/>
    </location>
</feature>
<feature type="compositionally biased region" description="Basic and acidic residues" evidence="2">
    <location>
        <begin position="520"/>
        <end position="536"/>
    </location>
</feature>
<dbReference type="Proteomes" id="UP000005408">
    <property type="component" value="Unassembled WGS sequence"/>
</dbReference>
<dbReference type="GO" id="GO:0005737">
    <property type="term" value="C:cytoplasm"/>
    <property type="evidence" value="ECO:0007669"/>
    <property type="project" value="TreeGrafter"/>
</dbReference>
<dbReference type="GO" id="GO:2001224">
    <property type="term" value="P:positive regulation of neuron migration"/>
    <property type="evidence" value="ECO:0007669"/>
    <property type="project" value="TreeGrafter"/>
</dbReference>
<dbReference type="EnsemblMetazoa" id="G15653.4">
    <property type="protein sequence ID" value="G15653.4:cds"/>
    <property type="gene ID" value="G15653"/>
</dbReference>
<reference evidence="3" key="1">
    <citation type="submission" date="2022-08" db="UniProtKB">
        <authorList>
            <consortium name="EnsemblMetazoa"/>
        </authorList>
    </citation>
    <scope>IDENTIFICATION</scope>
    <source>
        <strain evidence="3">05x7-T-G4-1.051#20</strain>
    </source>
</reference>
<dbReference type="PANTHER" id="PTHR46606">
    <property type="entry name" value="SHOOTIN-1"/>
    <property type="match status" value="1"/>
</dbReference>
<sequence>MTDHEEFKMLQERYDVLKELSSQVLVRYDDLLYKFLENEKVYNSTVHKLKLRESQLKEMKKLIQPAISEYERMKLKYEIEFNCRTQAEMLATKITTQNKELKRQSKMLLDLQGPNPPDITKMNFDLDLDEKEDSMEEYRQEQSQKIQKLEEELIAVQQELGSLREDLGIEKDHSSKWKTKFEEMKESRNEAEKVVALYKEAMKDLSKVSEEAVREYEALQQKYELEKQCRSGAEQFATEIRIQNEAMKKQSMILLTEAASDPKLMLALHEVEQLTQELETQKQKYEQEIKELKKAAENEDKMFEELDNSAYVDEIRHLEAKVKQFEDQYNKLQDRYIALEARFEEATRPPPPPPPPPPPSLTTKSKGFLSKFKREKKKPAGAQSVPQNDTFSKAMSEMMERINSGKPLTPGARAPPRRRGSNTSSGGMGSVNEEVVPSETVESETGAMKELNNILKKMKRTQSEADMASMAGGEAQEKSSADSEPAFAFTLKKRMVGSEAREESTADTPSEPAFAFTLKKRSDSVDASVPEKKEEQPEFLTPSFKLKGGRLKQLLNPMDEEDN</sequence>
<accession>A0A8W8ISG6</accession>
<feature type="coiled-coil region" evidence="1">
    <location>
        <begin position="121"/>
        <end position="222"/>
    </location>
</feature>
<feature type="compositionally biased region" description="Low complexity" evidence="2">
    <location>
        <begin position="430"/>
        <end position="444"/>
    </location>
</feature>
<evidence type="ECO:0008006" key="5">
    <source>
        <dbReference type="Google" id="ProtNLM"/>
    </source>
</evidence>
<feature type="compositionally biased region" description="Polar residues" evidence="2">
    <location>
        <begin position="384"/>
        <end position="393"/>
    </location>
</feature>
<evidence type="ECO:0000313" key="3">
    <source>
        <dbReference type="EnsemblMetazoa" id="G15653.6:cds"/>
    </source>
</evidence>
<evidence type="ECO:0000256" key="1">
    <source>
        <dbReference type="SAM" id="Coils"/>
    </source>
</evidence>
<dbReference type="EnsemblMetazoa" id="G15653.6">
    <property type="protein sequence ID" value="G15653.6:cds"/>
    <property type="gene ID" value="G15653"/>
</dbReference>
<keyword evidence="4" id="KW-1185">Reference proteome</keyword>
<feature type="coiled-coil region" evidence="1">
    <location>
        <begin position="264"/>
        <end position="342"/>
    </location>
</feature>
<dbReference type="GO" id="GO:0048812">
    <property type="term" value="P:neuron projection morphogenesis"/>
    <property type="evidence" value="ECO:0007669"/>
    <property type="project" value="TreeGrafter"/>
</dbReference>
<evidence type="ECO:0000256" key="2">
    <source>
        <dbReference type="SAM" id="MobiDB-lite"/>
    </source>
</evidence>
<protein>
    <recommendedName>
        <fullName evidence="5">Shootin-1</fullName>
    </recommendedName>
</protein>
<evidence type="ECO:0000313" key="4">
    <source>
        <dbReference type="Proteomes" id="UP000005408"/>
    </source>
</evidence>